<keyword evidence="2 4" id="KW-0863">Zinc-finger</keyword>
<organism evidence="6 7">
    <name type="scientific">Gymnopus androsaceus JB14</name>
    <dbReference type="NCBI Taxonomy" id="1447944"/>
    <lineage>
        <taxon>Eukaryota</taxon>
        <taxon>Fungi</taxon>
        <taxon>Dikarya</taxon>
        <taxon>Basidiomycota</taxon>
        <taxon>Agaricomycotina</taxon>
        <taxon>Agaricomycetes</taxon>
        <taxon>Agaricomycetidae</taxon>
        <taxon>Agaricales</taxon>
        <taxon>Marasmiineae</taxon>
        <taxon>Omphalotaceae</taxon>
        <taxon>Gymnopus</taxon>
    </lineage>
</organism>
<gene>
    <name evidence="6" type="ORF">BT96DRAFT_922196</name>
</gene>
<evidence type="ECO:0000313" key="6">
    <source>
        <dbReference type="EMBL" id="KAE9396351.1"/>
    </source>
</evidence>
<name>A0A6A4HEV1_9AGAR</name>
<dbReference type="InterPro" id="IPR002893">
    <property type="entry name" value="Znf_MYND"/>
</dbReference>
<keyword evidence="1" id="KW-0479">Metal-binding</keyword>
<accession>A0A6A4HEV1</accession>
<protein>
    <recommendedName>
        <fullName evidence="5">MYND-type domain-containing protein</fullName>
    </recommendedName>
</protein>
<evidence type="ECO:0000256" key="4">
    <source>
        <dbReference type="PROSITE-ProRule" id="PRU00134"/>
    </source>
</evidence>
<dbReference type="GO" id="GO:0008270">
    <property type="term" value="F:zinc ion binding"/>
    <property type="evidence" value="ECO:0007669"/>
    <property type="project" value="UniProtKB-KW"/>
</dbReference>
<evidence type="ECO:0000313" key="7">
    <source>
        <dbReference type="Proteomes" id="UP000799118"/>
    </source>
</evidence>
<dbReference type="GO" id="GO:0005634">
    <property type="term" value="C:nucleus"/>
    <property type="evidence" value="ECO:0007669"/>
    <property type="project" value="TreeGrafter"/>
</dbReference>
<dbReference type="PROSITE" id="PS50865">
    <property type="entry name" value="ZF_MYND_2"/>
    <property type="match status" value="2"/>
</dbReference>
<keyword evidence="7" id="KW-1185">Reference proteome</keyword>
<proteinExistence type="predicted"/>
<sequence>MEEQKIQASKIAQEKSVIQVEDESGSYSARYACCTCHKPAPDRKNLKRCGRCKSVWYCSSECQMKDWKEHRPYCTQTNQASALMDSGSADTEEQKIQASHKVQEKSALRIDESQCEEDAAPMVYACYTCHASDDSRTLKCCSRCKVAWYCSSECQTKDWKEHKNHCAQMKYDPQVFLSMKDQFPGQFVGCPSPVPGYIRTAALEQQIFFLSHPHSLNQNTDYHFVIGPKRTRALILPNCAAKLDFLVARRRAMACGSISAVHKMLTIIEDFAPDSGYGLNIDQIRRQLEIEYSVTIDASTIDSAEPWTTPTAQEDSEEQLYLRTRMANAEQ</sequence>
<reference evidence="6" key="1">
    <citation type="journal article" date="2019" name="Environ. Microbiol.">
        <title>Fungal ecological strategies reflected in gene transcription - a case study of two litter decomposers.</title>
        <authorList>
            <person name="Barbi F."/>
            <person name="Kohler A."/>
            <person name="Barry K."/>
            <person name="Baskaran P."/>
            <person name="Daum C."/>
            <person name="Fauchery L."/>
            <person name="Ihrmark K."/>
            <person name="Kuo A."/>
            <person name="LaButti K."/>
            <person name="Lipzen A."/>
            <person name="Morin E."/>
            <person name="Grigoriev I.V."/>
            <person name="Henrissat B."/>
            <person name="Lindahl B."/>
            <person name="Martin F."/>
        </authorList>
    </citation>
    <scope>NUCLEOTIDE SEQUENCE</scope>
    <source>
        <strain evidence="6">JB14</strain>
    </source>
</reference>
<evidence type="ECO:0000256" key="1">
    <source>
        <dbReference type="ARBA" id="ARBA00022723"/>
    </source>
</evidence>
<dbReference type="SUPFAM" id="SSF144232">
    <property type="entry name" value="HIT/MYND zinc finger-like"/>
    <property type="match status" value="2"/>
</dbReference>
<dbReference type="PANTHER" id="PTHR10237">
    <property type="entry name" value="DEFORMED EPIDERMAL AUTOREGULATORY FACTOR 1 HOMOLOG SUPPRESSIN"/>
    <property type="match status" value="1"/>
</dbReference>
<feature type="domain" description="MYND-type" evidence="5">
    <location>
        <begin position="126"/>
        <end position="166"/>
    </location>
</feature>
<dbReference type="InterPro" id="IPR024119">
    <property type="entry name" value="TF_DEAF-1"/>
</dbReference>
<dbReference type="PROSITE" id="PS01360">
    <property type="entry name" value="ZF_MYND_1"/>
    <property type="match status" value="2"/>
</dbReference>
<dbReference type="Pfam" id="PF01753">
    <property type="entry name" value="zf-MYND"/>
    <property type="match status" value="2"/>
</dbReference>
<dbReference type="OrthoDB" id="9922773at2759"/>
<dbReference type="Gene3D" id="6.10.140.2220">
    <property type="match status" value="2"/>
</dbReference>
<evidence type="ECO:0000256" key="2">
    <source>
        <dbReference type="ARBA" id="ARBA00022771"/>
    </source>
</evidence>
<evidence type="ECO:0000259" key="5">
    <source>
        <dbReference type="PROSITE" id="PS50865"/>
    </source>
</evidence>
<dbReference type="GO" id="GO:0000981">
    <property type="term" value="F:DNA-binding transcription factor activity, RNA polymerase II-specific"/>
    <property type="evidence" value="ECO:0007669"/>
    <property type="project" value="TreeGrafter"/>
</dbReference>
<dbReference type="EMBL" id="ML769515">
    <property type="protein sequence ID" value="KAE9396351.1"/>
    <property type="molecule type" value="Genomic_DNA"/>
</dbReference>
<feature type="domain" description="MYND-type" evidence="5">
    <location>
        <begin position="33"/>
        <end position="74"/>
    </location>
</feature>
<evidence type="ECO:0000256" key="3">
    <source>
        <dbReference type="ARBA" id="ARBA00022833"/>
    </source>
</evidence>
<dbReference type="AlphaFoldDB" id="A0A6A4HEV1"/>
<dbReference type="PANTHER" id="PTHR10237:SF14">
    <property type="entry name" value="MYND-TYPE DOMAIN-CONTAINING PROTEIN"/>
    <property type="match status" value="1"/>
</dbReference>
<keyword evidence="3" id="KW-0862">Zinc</keyword>
<dbReference type="Proteomes" id="UP000799118">
    <property type="component" value="Unassembled WGS sequence"/>
</dbReference>